<proteinExistence type="predicted"/>
<evidence type="ECO:0000256" key="1">
    <source>
        <dbReference type="SAM" id="MobiDB-lite"/>
    </source>
</evidence>
<comment type="caution">
    <text evidence="2">The sequence shown here is derived from an EMBL/GenBank/DDBJ whole genome shotgun (WGS) entry which is preliminary data.</text>
</comment>
<dbReference type="Proteomes" id="UP000625711">
    <property type="component" value="Unassembled WGS sequence"/>
</dbReference>
<feature type="compositionally biased region" description="Basic and acidic residues" evidence="1">
    <location>
        <begin position="38"/>
        <end position="66"/>
    </location>
</feature>
<organism evidence="2 3">
    <name type="scientific">Rhynchophorus ferrugineus</name>
    <name type="common">Red palm weevil</name>
    <name type="synonym">Curculio ferrugineus</name>
    <dbReference type="NCBI Taxonomy" id="354439"/>
    <lineage>
        <taxon>Eukaryota</taxon>
        <taxon>Metazoa</taxon>
        <taxon>Ecdysozoa</taxon>
        <taxon>Arthropoda</taxon>
        <taxon>Hexapoda</taxon>
        <taxon>Insecta</taxon>
        <taxon>Pterygota</taxon>
        <taxon>Neoptera</taxon>
        <taxon>Endopterygota</taxon>
        <taxon>Coleoptera</taxon>
        <taxon>Polyphaga</taxon>
        <taxon>Cucujiformia</taxon>
        <taxon>Curculionidae</taxon>
        <taxon>Dryophthorinae</taxon>
        <taxon>Rhynchophorus</taxon>
    </lineage>
</organism>
<protein>
    <submittedName>
        <fullName evidence="2">Uncharacterized protein</fullName>
    </submittedName>
</protein>
<reference evidence="2" key="1">
    <citation type="submission" date="2020-08" db="EMBL/GenBank/DDBJ databases">
        <title>Genome sequencing and assembly of the red palm weevil Rhynchophorus ferrugineus.</title>
        <authorList>
            <person name="Dias G.B."/>
            <person name="Bergman C.M."/>
            <person name="Manee M."/>
        </authorList>
    </citation>
    <scope>NUCLEOTIDE SEQUENCE</scope>
    <source>
        <strain evidence="2">AA-2017</strain>
        <tissue evidence="2">Whole larva</tissue>
    </source>
</reference>
<keyword evidence="3" id="KW-1185">Reference proteome</keyword>
<sequence length="97" mass="11177">MLFNLNVETTEYWSEICKIPPSCKQASKSKKASFCTKESAKSGSEKDYPQRLRNENRRTYTDASRPEVPDGIGPVVRIKVFGNKFVVNKVEWKVFRT</sequence>
<feature type="region of interest" description="Disordered" evidence="1">
    <location>
        <begin position="25"/>
        <end position="66"/>
    </location>
</feature>
<gene>
    <name evidence="2" type="ORF">GWI33_005726</name>
</gene>
<accession>A0A834IIQ0</accession>
<dbReference type="EMBL" id="JAACXV010000284">
    <property type="protein sequence ID" value="KAF7280579.1"/>
    <property type="molecule type" value="Genomic_DNA"/>
</dbReference>
<evidence type="ECO:0000313" key="2">
    <source>
        <dbReference type="EMBL" id="KAF7280579.1"/>
    </source>
</evidence>
<name>A0A834IIQ0_RHYFE</name>
<dbReference type="AlphaFoldDB" id="A0A834IIQ0"/>
<evidence type="ECO:0000313" key="3">
    <source>
        <dbReference type="Proteomes" id="UP000625711"/>
    </source>
</evidence>